<protein>
    <submittedName>
        <fullName evidence="1">Uncharacterized protein</fullName>
    </submittedName>
</protein>
<keyword evidence="2" id="KW-1185">Reference proteome</keyword>
<gene>
    <name evidence="1" type="ORF">L1987_53398</name>
</gene>
<sequence length="152" mass="17901">MDEAHKSRYSIHPGSDKMYHDLKALYWWPNMKADIATYVSKCPTCSKVKVEYQKPSGLLQQPEIPMWKWEQISMDFITKLPRTPTGCDTIWVIVDRLTKSSHFLAIKETGKMEKLTRLYLKEVVSRHGVPISIISDRDGRFTSHFWNHYRKL</sequence>
<dbReference type="Proteomes" id="UP001056120">
    <property type="component" value="Linkage Group LG17"/>
</dbReference>
<evidence type="ECO:0000313" key="2">
    <source>
        <dbReference type="Proteomes" id="UP001056120"/>
    </source>
</evidence>
<evidence type="ECO:0000313" key="1">
    <source>
        <dbReference type="EMBL" id="KAI3762953.1"/>
    </source>
</evidence>
<accession>A0ACB9EV51</accession>
<name>A0ACB9EV51_9ASTR</name>
<comment type="caution">
    <text evidence="1">The sequence shown here is derived from an EMBL/GenBank/DDBJ whole genome shotgun (WGS) entry which is preliminary data.</text>
</comment>
<reference evidence="1 2" key="2">
    <citation type="journal article" date="2022" name="Mol. Ecol. Resour.">
        <title>The genomes of chicory, endive, great burdock and yacon provide insights into Asteraceae paleo-polyploidization history and plant inulin production.</title>
        <authorList>
            <person name="Fan W."/>
            <person name="Wang S."/>
            <person name="Wang H."/>
            <person name="Wang A."/>
            <person name="Jiang F."/>
            <person name="Liu H."/>
            <person name="Zhao H."/>
            <person name="Xu D."/>
            <person name="Zhang Y."/>
        </authorList>
    </citation>
    <scope>NUCLEOTIDE SEQUENCE [LARGE SCALE GENOMIC DNA]</scope>
    <source>
        <strain evidence="2">cv. Yunnan</strain>
        <tissue evidence="1">Leaves</tissue>
    </source>
</reference>
<proteinExistence type="predicted"/>
<organism evidence="1 2">
    <name type="scientific">Smallanthus sonchifolius</name>
    <dbReference type="NCBI Taxonomy" id="185202"/>
    <lineage>
        <taxon>Eukaryota</taxon>
        <taxon>Viridiplantae</taxon>
        <taxon>Streptophyta</taxon>
        <taxon>Embryophyta</taxon>
        <taxon>Tracheophyta</taxon>
        <taxon>Spermatophyta</taxon>
        <taxon>Magnoliopsida</taxon>
        <taxon>eudicotyledons</taxon>
        <taxon>Gunneridae</taxon>
        <taxon>Pentapetalae</taxon>
        <taxon>asterids</taxon>
        <taxon>campanulids</taxon>
        <taxon>Asterales</taxon>
        <taxon>Asteraceae</taxon>
        <taxon>Asteroideae</taxon>
        <taxon>Heliantheae alliance</taxon>
        <taxon>Millerieae</taxon>
        <taxon>Smallanthus</taxon>
    </lineage>
</organism>
<reference evidence="2" key="1">
    <citation type="journal article" date="2022" name="Mol. Ecol. Resour.">
        <title>The genomes of chicory, endive, great burdock and yacon provide insights into Asteraceae palaeo-polyploidization history and plant inulin production.</title>
        <authorList>
            <person name="Fan W."/>
            <person name="Wang S."/>
            <person name="Wang H."/>
            <person name="Wang A."/>
            <person name="Jiang F."/>
            <person name="Liu H."/>
            <person name="Zhao H."/>
            <person name="Xu D."/>
            <person name="Zhang Y."/>
        </authorList>
    </citation>
    <scope>NUCLEOTIDE SEQUENCE [LARGE SCALE GENOMIC DNA]</scope>
    <source>
        <strain evidence="2">cv. Yunnan</strain>
    </source>
</reference>
<dbReference type="EMBL" id="CM042034">
    <property type="protein sequence ID" value="KAI3762953.1"/>
    <property type="molecule type" value="Genomic_DNA"/>
</dbReference>